<gene>
    <name evidence="8 10" type="primary">proB</name>
    <name evidence="10" type="ORF">H9968_03205</name>
</gene>
<protein>
    <recommendedName>
        <fullName evidence="8">Glutamate 5-kinase</fullName>
        <ecNumber evidence="8">2.7.2.11</ecNumber>
    </recommendedName>
    <alternativeName>
        <fullName evidence="8">Gamma-glutamyl kinase</fullName>
        <shortName evidence="8">GK</shortName>
    </alternativeName>
</protein>
<dbReference type="AlphaFoldDB" id="A0A9D2EJL6"/>
<accession>A0A9D2EJL6</accession>
<evidence type="ECO:0000259" key="9">
    <source>
        <dbReference type="Pfam" id="PF00696"/>
    </source>
</evidence>
<comment type="function">
    <text evidence="8">Catalyzes the transfer of a phosphate group to glutamate to form L-glutamate 5-phosphate.</text>
</comment>
<dbReference type="InterPro" id="IPR005715">
    <property type="entry name" value="Glu_5kinase/COase_Synthase"/>
</dbReference>
<comment type="similarity">
    <text evidence="8">Belongs to the glutamate 5-kinase family.</text>
</comment>
<organism evidence="10 11">
    <name type="scientific">Candidatus Anaerobutyricum stercoris</name>
    <dbReference type="NCBI Taxonomy" id="2838457"/>
    <lineage>
        <taxon>Bacteria</taxon>
        <taxon>Bacillati</taxon>
        <taxon>Bacillota</taxon>
        <taxon>Clostridia</taxon>
        <taxon>Lachnospirales</taxon>
        <taxon>Lachnospiraceae</taxon>
        <taxon>Anaerobutyricum</taxon>
    </lineage>
</organism>
<dbReference type="CDD" id="cd04242">
    <property type="entry name" value="AAK_G5K_ProB"/>
    <property type="match status" value="1"/>
</dbReference>
<dbReference type="InterPro" id="IPR041739">
    <property type="entry name" value="G5K_ProB"/>
</dbReference>
<keyword evidence="5 8" id="KW-0547">Nucleotide-binding</keyword>
<keyword evidence="1 8" id="KW-0963">Cytoplasm</keyword>
<dbReference type="InterPro" id="IPR036393">
    <property type="entry name" value="AceGlu_kinase-like_sf"/>
</dbReference>
<dbReference type="HAMAP" id="MF_00456">
    <property type="entry name" value="ProB"/>
    <property type="match status" value="1"/>
</dbReference>
<dbReference type="SUPFAM" id="SSF53633">
    <property type="entry name" value="Carbamate kinase-like"/>
    <property type="match status" value="1"/>
</dbReference>
<reference evidence="10" key="2">
    <citation type="submission" date="2021-04" db="EMBL/GenBank/DDBJ databases">
        <authorList>
            <person name="Gilroy R."/>
        </authorList>
    </citation>
    <scope>NUCLEOTIDE SEQUENCE</scope>
    <source>
        <strain evidence="10">CHK179-28034</strain>
    </source>
</reference>
<dbReference type="InterPro" id="IPR001048">
    <property type="entry name" value="Asp/Glu/Uridylate_kinase"/>
</dbReference>
<comment type="catalytic activity">
    <reaction evidence="8">
        <text>L-glutamate + ATP = L-glutamyl 5-phosphate + ADP</text>
        <dbReference type="Rhea" id="RHEA:14877"/>
        <dbReference type="ChEBI" id="CHEBI:29985"/>
        <dbReference type="ChEBI" id="CHEBI:30616"/>
        <dbReference type="ChEBI" id="CHEBI:58274"/>
        <dbReference type="ChEBI" id="CHEBI:456216"/>
        <dbReference type="EC" id="2.7.2.11"/>
    </reaction>
</comment>
<dbReference type="InterPro" id="IPR001057">
    <property type="entry name" value="Glu/AcGlu_kinase"/>
</dbReference>
<dbReference type="PIRSF" id="PIRSF000729">
    <property type="entry name" value="GK"/>
    <property type="match status" value="1"/>
</dbReference>
<dbReference type="EMBL" id="DXBR01000036">
    <property type="protein sequence ID" value="HIZ38923.1"/>
    <property type="molecule type" value="Genomic_DNA"/>
</dbReference>
<evidence type="ECO:0000256" key="2">
    <source>
        <dbReference type="ARBA" id="ARBA00022605"/>
    </source>
</evidence>
<keyword evidence="6 8" id="KW-0418">Kinase</keyword>
<dbReference type="PROSITE" id="PS00902">
    <property type="entry name" value="GLUTAMATE_5_KINASE"/>
    <property type="match status" value="1"/>
</dbReference>
<evidence type="ECO:0000256" key="4">
    <source>
        <dbReference type="ARBA" id="ARBA00022679"/>
    </source>
</evidence>
<dbReference type="GO" id="GO:0055129">
    <property type="term" value="P:L-proline biosynthetic process"/>
    <property type="evidence" value="ECO:0007669"/>
    <property type="project" value="UniProtKB-UniRule"/>
</dbReference>
<feature type="binding site" evidence="8">
    <location>
        <position position="133"/>
    </location>
    <ligand>
        <name>substrate</name>
    </ligand>
</feature>
<feature type="binding site" evidence="8">
    <location>
        <begin position="207"/>
        <end position="213"/>
    </location>
    <ligand>
        <name>ATP</name>
        <dbReference type="ChEBI" id="CHEBI:30616"/>
    </ligand>
</feature>
<evidence type="ECO:0000313" key="10">
    <source>
        <dbReference type="EMBL" id="HIZ38923.1"/>
    </source>
</evidence>
<dbReference type="FunFam" id="3.40.1160.10:FF:000018">
    <property type="entry name" value="Glutamate 5-kinase"/>
    <property type="match status" value="1"/>
</dbReference>
<evidence type="ECO:0000256" key="3">
    <source>
        <dbReference type="ARBA" id="ARBA00022650"/>
    </source>
</evidence>
<evidence type="ECO:0000256" key="6">
    <source>
        <dbReference type="ARBA" id="ARBA00022777"/>
    </source>
</evidence>
<evidence type="ECO:0000256" key="5">
    <source>
        <dbReference type="ARBA" id="ARBA00022741"/>
    </source>
</evidence>
<evidence type="ECO:0000313" key="11">
    <source>
        <dbReference type="Proteomes" id="UP000824049"/>
    </source>
</evidence>
<dbReference type="PANTHER" id="PTHR43654">
    <property type="entry name" value="GLUTAMATE 5-KINASE"/>
    <property type="match status" value="1"/>
</dbReference>
<dbReference type="PRINTS" id="PR00474">
    <property type="entry name" value="GLU5KINASE"/>
</dbReference>
<name>A0A9D2EJL6_9FIRM</name>
<feature type="binding site" evidence="8">
    <location>
        <position position="145"/>
    </location>
    <ligand>
        <name>substrate</name>
    </ligand>
</feature>
<dbReference type="Gene3D" id="3.40.1160.10">
    <property type="entry name" value="Acetylglutamate kinase-like"/>
    <property type="match status" value="1"/>
</dbReference>
<feature type="binding site" evidence="8">
    <location>
        <position position="46"/>
    </location>
    <ligand>
        <name>substrate</name>
    </ligand>
</feature>
<reference evidence="10" key="1">
    <citation type="journal article" date="2021" name="PeerJ">
        <title>Extensive microbial diversity within the chicken gut microbiome revealed by metagenomics and culture.</title>
        <authorList>
            <person name="Gilroy R."/>
            <person name="Ravi A."/>
            <person name="Getino M."/>
            <person name="Pursley I."/>
            <person name="Horton D.L."/>
            <person name="Alikhan N.F."/>
            <person name="Baker D."/>
            <person name="Gharbi K."/>
            <person name="Hall N."/>
            <person name="Watson M."/>
            <person name="Adriaenssens E.M."/>
            <person name="Foster-Nyarko E."/>
            <person name="Jarju S."/>
            <person name="Secka A."/>
            <person name="Antonio M."/>
            <person name="Oren A."/>
            <person name="Chaudhuri R.R."/>
            <person name="La Ragione R."/>
            <person name="Hildebrand F."/>
            <person name="Pallen M.J."/>
        </authorList>
    </citation>
    <scope>NUCLEOTIDE SEQUENCE</scope>
    <source>
        <strain evidence="10">CHK179-28034</strain>
    </source>
</reference>
<keyword evidence="7 8" id="KW-0067">ATP-binding</keyword>
<keyword evidence="4 8" id="KW-0808">Transferase</keyword>
<dbReference type="InterPro" id="IPR011529">
    <property type="entry name" value="Glu_5kinase"/>
</dbReference>
<dbReference type="Proteomes" id="UP000824049">
    <property type="component" value="Unassembled WGS sequence"/>
</dbReference>
<dbReference type="GO" id="GO:0005524">
    <property type="term" value="F:ATP binding"/>
    <property type="evidence" value="ECO:0007669"/>
    <property type="project" value="UniProtKB-KW"/>
</dbReference>
<dbReference type="Pfam" id="PF00696">
    <property type="entry name" value="AA_kinase"/>
    <property type="match status" value="1"/>
</dbReference>
<dbReference type="GO" id="GO:0004349">
    <property type="term" value="F:glutamate 5-kinase activity"/>
    <property type="evidence" value="ECO:0007669"/>
    <property type="project" value="UniProtKB-UniRule"/>
</dbReference>
<dbReference type="GO" id="GO:0005829">
    <property type="term" value="C:cytosol"/>
    <property type="evidence" value="ECO:0007669"/>
    <property type="project" value="TreeGrafter"/>
</dbReference>
<dbReference type="NCBIfam" id="TIGR01027">
    <property type="entry name" value="proB"/>
    <property type="match status" value="1"/>
</dbReference>
<keyword evidence="2 8" id="KW-0028">Amino-acid biosynthesis</keyword>
<evidence type="ECO:0000256" key="7">
    <source>
        <dbReference type="ARBA" id="ARBA00022840"/>
    </source>
</evidence>
<dbReference type="InterPro" id="IPR019797">
    <property type="entry name" value="Glutamate_5-kinase_CS"/>
</dbReference>
<proteinExistence type="inferred from homology"/>
<feature type="domain" description="Aspartate/glutamate/uridylate kinase" evidence="9">
    <location>
        <begin position="1"/>
        <end position="231"/>
    </location>
</feature>
<evidence type="ECO:0000256" key="1">
    <source>
        <dbReference type="ARBA" id="ARBA00022490"/>
    </source>
</evidence>
<comment type="pathway">
    <text evidence="8">Amino-acid biosynthesis; L-proline biosynthesis; L-glutamate 5-semialdehyde from L-glutamate: step 1/2.</text>
</comment>
<keyword evidence="3 8" id="KW-0641">Proline biosynthesis</keyword>
<dbReference type="PANTHER" id="PTHR43654:SF1">
    <property type="entry name" value="ISOPENTENYL PHOSPHATE KINASE"/>
    <property type="match status" value="1"/>
</dbReference>
<dbReference type="EC" id="2.7.2.11" evidence="8"/>
<feature type="binding site" evidence="8">
    <location>
        <begin position="165"/>
        <end position="166"/>
    </location>
    <ligand>
        <name>ATP</name>
        <dbReference type="ChEBI" id="CHEBI:30616"/>
    </ligand>
</feature>
<comment type="caution">
    <text evidence="10">The sequence shown here is derived from an EMBL/GenBank/DDBJ whole genome shotgun (WGS) entry which is preliminary data.</text>
</comment>
<comment type="subcellular location">
    <subcellularLocation>
        <location evidence="8">Cytoplasm</location>
    </subcellularLocation>
</comment>
<evidence type="ECO:0000256" key="8">
    <source>
        <dbReference type="HAMAP-Rule" id="MF_00456"/>
    </source>
</evidence>
<feature type="binding site" evidence="8">
    <location>
        <position position="6"/>
    </location>
    <ligand>
        <name>ATP</name>
        <dbReference type="ChEBI" id="CHEBI:30616"/>
    </ligand>
</feature>
<sequence>MRIVVKLGTSTLTHESGRINIRRIEALCKILSDIKNAGHELVLVSSGAIGLGVGKLNLKEKPEDMPTKQAAAAIGQCELMYLYDKKFLEYNHIVAQILLTGADFENETSSSNIKNTINRLLELNVMPVINENDSIVTDEISVGDNDTLAAIVAKQADADLLIVLSDIDGLYTANPREDPDADIIDVVFSITPEIYELAGTKGTKLGTGGMVTKIKAAEIAMEAGIDMIIANGKHPENLYRILDGEKVGTKFRGKK</sequence>